<accession>A0A1I5Y4C2</accession>
<dbReference type="Proteomes" id="UP000182624">
    <property type="component" value="Unassembled WGS sequence"/>
</dbReference>
<dbReference type="EMBL" id="FOXO01000040">
    <property type="protein sequence ID" value="SFQ39036.1"/>
    <property type="molecule type" value="Genomic_DNA"/>
</dbReference>
<dbReference type="Pfam" id="PF18475">
    <property type="entry name" value="PIN7"/>
    <property type="match status" value="1"/>
</dbReference>
<name>A0A1I5Y4C2_9FIRM</name>
<protein>
    <recommendedName>
        <fullName evidence="1">PIN-like domain-containing protein</fullName>
    </recommendedName>
</protein>
<dbReference type="InterPro" id="IPR041494">
    <property type="entry name" value="PIN7"/>
</dbReference>
<gene>
    <name evidence="2" type="ORF">SAMN04487928_14039</name>
</gene>
<evidence type="ECO:0000313" key="3">
    <source>
        <dbReference type="Proteomes" id="UP000182624"/>
    </source>
</evidence>
<evidence type="ECO:0000259" key="1">
    <source>
        <dbReference type="Pfam" id="PF18475"/>
    </source>
</evidence>
<dbReference type="OrthoDB" id="1668984at2"/>
<evidence type="ECO:0000313" key="2">
    <source>
        <dbReference type="EMBL" id="SFQ39036.1"/>
    </source>
</evidence>
<dbReference type="RefSeq" id="WP_074891687.1">
    <property type="nucleotide sequence ID" value="NZ_FOXO01000040.1"/>
</dbReference>
<feature type="domain" description="PIN-like" evidence="1">
    <location>
        <begin position="7"/>
        <end position="104"/>
    </location>
</feature>
<reference evidence="3" key="1">
    <citation type="submission" date="2016-10" db="EMBL/GenBank/DDBJ databases">
        <authorList>
            <person name="Varghese N."/>
            <person name="Submissions S."/>
        </authorList>
    </citation>
    <scope>NUCLEOTIDE SEQUENCE [LARGE SCALE GENOMIC DNA]</scope>
    <source>
        <strain evidence="3">P18</strain>
    </source>
</reference>
<proteinExistence type="predicted"/>
<dbReference type="AlphaFoldDB" id="A0A1I5Y4C2"/>
<organism evidence="2 3">
    <name type="scientific">Butyrivibrio proteoclasticus</name>
    <dbReference type="NCBI Taxonomy" id="43305"/>
    <lineage>
        <taxon>Bacteria</taxon>
        <taxon>Bacillati</taxon>
        <taxon>Bacillota</taxon>
        <taxon>Clostridia</taxon>
        <taxon>Lachnospirales</taxon>
        <taxon>Lachnospiraceae</taxon>
        <taxon>Butyrivibrio</taxon>
    </lineage>
</organism>
<keyword evidence="3" id="KW-1185">Reference proteome</keyword>
<sequence length="232" mass="26011">MKPRVYLIDYENVNKAGLEGAEALSRFDKVIVFYSIKADTVPIDILNKCKAKLDFIKAEVGTLNAMDFQLVAYLFYNMKKSRDYYIITKDQGFRAILNMSKNYGGSVKIKSFIGEKESEDQEMIEKSSIAQPNEGSASDKVIKFNEVDIDRVEYGIDCSAAMEVSGIIKSSLGAVPTPDVLRMVIDGIKNYPQKSDFYLYCTKTMGQVPGQAFYSGIKKKFTTIKEIVELAS</sequence>